<dbReference type="AlphaFoldDB" id="A0A8H6I301"/>
<reference evidence="2 3" key="1">
    <citation type="submission" date="2020-07" db="EMBL/GenBank/DDBJ databases">
        <title>Comparative genomics of pyrophilous fungi reveals a link between fire events and developmental genes.</title>
        <authorList>
            <consortium name="DOE Joint Genome Institute"/>
            <person name="Steindorff A.S."/>
            <person name="Carver A."/>
            <person name="Calhoun S."/>
            <person name="Stillman K."/>
            <person name="Liu H."/>
            <person name="Lipzen A."/>
            <person name="Pangilinan J."/>
            <person name="Labutti K."/>
            <person name="Bruns T.D."/>
            <person name="Grigoriev I.V."/>
        </authorList>
    </citation>
    <scope>NUCLEOTIDE SEQUENCE [LARGE SCALE GENOMIC DNA]</scope>
    <source>
        <strain evidence="2 3">CBS 144469</strain>
    </source>
</reference>
<dbReference type="InterPro" id="IPR027417">
    <property type="entry name" value="P-loop_NTPase"/>
</dbReference>
<dbReference type="CDD" id="cd00882">
    <property type="entry name" value="Ras_like_GTPase"/>
    <property type="match status" value="1"/>
</dbReference>
<evidence type="ECO:0000313" key="3">
    <source>
        <dbReference type="Proteomes" id="UP000521943"/>
    </source>
</evidence>
<protein>
    <recommendedName>
        <fullName evidence="1">G domain-containing protein</fullName>
    </recommendedName>
</protein>
<dbReference type="GO" id="GO:0005525">
    <property type="term" value="F:GTP binding"/>
    <property type="evidence" value="ECO:0007669"/>
    <property type="project" value="InterPro"/>
</dbReference>
<evidence type="ECO:0000259" key="1">
    <source>
        <dbReference type="Pfam" id="PF01926"/>
    </source>
</evidence>
<dbReference type="EMBL" id="JACGCI010000021">
    <property type="protein sequence ID" value="KAF6757766.1"/>
    <property type="molecule type" value="Genomic_DNA"/>
</dbReference>
<proteinExistence type="predicted"/>
<feature type="domain" description="G" evidence="1">
    <location>
        <begin position="28"/>
        <end position="93"/>
    </location>
</feature>
<accession>A0A8H6I301</accession>
<dbReference type="SUPFAM" id="SSF52540">
    <property type="entry name" value="P-loop containing nucleoside triphosphate hydrolases"/>
    <property type="match status" value="1"/>
</dbReference>
<dbReference type="Pfam" id="PF01926">
    <property type="entry name" value="MMR_HSR1"/>
    <property type="match status" value="1"/>
</dbReference>
<organism evidence="2 3">
    <name type="scientific">Ephemerocybe angulata</name>
    <dbReference type="NCBI Taxonomy" id="980116"/>
    <lineage>
        <taxon>Eukaryota</taxon>
        <taxon>Fungi</taxon>
        <taxon>Dikarya</taxon>
        <taxon>Basidiomycota</taxon>
        <taxon>Agaricomycotina</taxon>
        <taxon>Agaricomycetes</taxon>
        <taxon>Agaricomycetidae</taxon>
        <taxon>Agaricales</taxon>
        <taxon>Agaricineae</taxon>
        <taxon>Psathyrellaceae</taxon>
        <taxon>Ephemerocybe</taxon>
    </lineage>
</organism>
<dbReference type="Proteomes" id="UP000521943">
    <property type="component" value="Unassembled WGS sequence"/>
</dbReference>
<sequence length="230" mass="24750">MVRIGRRLGGGLAAIVPQAVANQAGNGGRFDAGKTTFINAVRDAANATHGPPGAEEAPTLGIAEYKVPLRDGRMVTFLDTPGFDGYQAGGGNAKETEEILWLLEEHLAAKGSQPITHVLVFLNANDMCATDFKGRARRTFERLFANSKVVCITTRWDLIEGDDGLPVTPEEARSKEPKLYAIGRTSGSLLEYLHDGRGNQGGDVLHFRSGLPIEAYSSPQDIIHKLVVLV</sequence>
<keyword evidence="3" id="KW-1185">Reference proteome</keyword>
<gene>
    <name evidence="2" type="ORF">DFP72DRAFT_845695</name>
</gene>
<dbReference type="InterPro" id="IPR006073">
    <property type="entry name" value="GTP-bd"/>
</dbReference>
<name>A0A8H6I301_9AGAR</name>
<dbReference type="OrthoDB" id="3084719at2759"/>
<evidence type="ECO:0000313" key="2">
    <source>
        <dbReference type="EMBL" id="KAF6757766.1"/>
    </source>
</evidence>
<comment type="caution">
    <text evidence="2">The sequence shown here is derived from an EMBL/GenBank/DDBJ whole genome shotgun (WGS) entry which is preliminary data.</text>
</comment>
<dbReference type="Gene3D" id="3.40.50.300">
    <property type="entry name" value="P-loop containing nucleotide triphosphate hydrolases"/>
    <property type="match status" value="1"/>
</dbReference>